<gene>
    <name evidence="1" type="ORF">GM612_08580</name>
</gene>
<accession>A0A7X2XW00</accession>
<comment type="caution">
    <text evidence="1">The sequence shown here is derived from an EMBL/GenBank/DDBJ whole genome shotgun (WGS) entry which is preliminary data.</text>
</comment>
<evidence type="ECO:0000313" key="2">
    <source>
        <dbReference type="Proteomes" id="UP000466388"/>
    </source>
</evidence>
<dbReference type="Proteomes" id="UP000466388">
    <property type="component" value="Unassembled WGS sequence"/>
</dbReference>
<evidence type="ECO:0008006" key="3">
    <source>
        <dbReference type="Google" id="ProtNLM"/>
    </source>
</evidence>
<organism evidence="1 2">
    <name type="scientific">Secundilactobacillus folii</name>
    <dbReference type="NCBI Taxonomy" id="2678357"/>
    <lineage>
        <taxon>Bacteria</taxon>
        <taxon>Bacillati</taxon>
        <taxon>Bacillota</taxon>
        <taxon>Bacilli</taxon>
        <taxon>Lactobacillales</taxon>
        <taxon>Lactobacillaceae</taxon>
        <taxon>Secundilactobacillus</taxon>
    </lineage>
</organism>
<proteinExistence type="predicted"/>
<keyword evidence="2" id="KW-1185">Reference proteome</keyword>
<protein>
    <recommendedName>
        <fullName evidence="3">SpoVT-AbrB domain-containing protein</fullName>
    </recommendedName>
</protein>
<dbReference type="RefSeq" id="WP_155431968.1">
    <property type="nucleotide sequence ID" value="NZ_WNJO01000009.1"/>
</dbReference>
<name>A0A7X2XW00_9LACO</name>
<dbReference type="AlphaFoldDB" id="A0A7X2XW00"/>
<reference evidence="1 2" key="1">
    <citation type="submission" date="2019-11" db="EMBL/GenBank/DDBJ databases">
        <title>Lactobacillus sp. nov. CRM56-3, isolated from fermented tea leaves.</title>
        <authorList>
            <person name="Phuengjayaem S."/>
            <person name="Tanasupawat S."/>
        </authorList>
    </citation>
    <scope>NUCLEOTIDE SEQUENCE [LARGE SCALE GENOMIC DNA]</scope>
    <source>
        <strain evidence="1 2">CRM56-3</strain>
    </source>
</reference>
<evidence type="ECO:0000313" key="1">
    <source>
        <dbReference type="EMBL" id="MTV82699.1"/>
    </source>
</evidence>
<sequence>MDAQKSKIERNEKGELYLKLPAELLKSLELGEGDEVDLIPTALGVELRKMGTVTPQFWDPFSESVNEYQRALKMIQAADNDKNDDVKSK</sequence>
<dbReference type="EMBL" id="WNJO01000009">
    <property type="protein sequence ID" value="MTV82699.1"/>
    <property type="molecule type" value="Genomic_DNA"/>
</dbReference>